<reference evidence="3" key="1">
    <citation type="submission" date="2022-04" db="EMBL/GenBank/DDBJ databases">
        <title>Hymenobacter sp. isolated from the air.</title>
        <authorList>
            <person name="Won M."/>
            <person name="Lee C.-M."/>
            <person name="Woen H.-Y."/>
            <person name="Kwon S.-W."/>
        </authorList>
    </citation>
    <scope>NUCLEOTIDE SEQUENCE</scope>
    <source>
        <strain evidence="3">5116S-3</strain>
    </source>
</reference>
<dbReference type="GO" id="GO:0016787">
    <property type="term" value="F:hydrolase activity"/>
    <property type="evidence" value="ECO:0007669"/>
    <property type="project" value="UniProtKB-KW"/>
</dbReference>
<dbReference type="Gene3D" id="3.40.50.1820">
    <property type="entry name" value="alpha/beta hydrolase"/>
    <property type="match status" value="1"/>
</dbReference>
<evidence type="ECO:0000313" key="3">
    <source>
        <dbReference type="EMBL" id="UOQ72945.1"/>
    </source>
</evidence>
<accession>A0A8T9Q734</accession>
<dbReference type="InterPro" id="IPR029058">
    <property type="entry name" value="AB_hydrolase_fold"/>
</dbReference>
<dbReference type="AlphaFoldDB" id="A0A8T9Q734"/>
<dbReference type="PANTHER" id="PTHR43039">
    <property type="entry name" value="ESTERASE-RELATED"/>
    <property type="match status" value="1"/>
</dbReference>
<protein>
    <submittedName>
        <fullName evidence="3">Alpha/beta hydrolase</fullName>
    </submittedName>
</protein>
<dbReference type="InterPro" id="IPR000073">
    <property type="entry name" value="AB_hydrolase_1"/>
</dbReference>
<dbReference type="EMBL" id="CP095046">
    <property type="protein sequence ID" value="UOQ72945.1"/>
    <property type="molecule type" value="Genomic_DNA"/>
</dbReference>
<evidence type="ECO:0000256" key="1">
    <source>
        <dbReference type="ARBA" id="ARBA00008645"/>
    </source>
</evidence>
<organism evidence="3 4">
    <name type="scientific">Hymenobacter cellulosilyticus</name>
    <dbReference type="NCBI Taxonomy" id="2932248"/>
    <lineage>
        <taxon>Bacteria</taxon>
        <taxon>Pseudomonadati</taxon>
        <taxon>Bacteroidota</taxon>
        <taxon>Cytophagia</taxon>
        <taxon>Cytophagales</taxon>
        <taxon>Hymenobacteraceae</taxon>
        <taxon>Hymenobacter</taxon>
    </lineage>
</organism>
<sequence length="270" mass="29578">MNVLRRNNVHVIGHGPQTLLFVNGFGCDQSIWRYLTPAFAEHFTLVLFDHVGAGLSVAAAYEPTKYASLEGYAQDVLEICDYLGLEQVYLVGHSVGAMIGTLAAIAEPERFKKLLLLCPSPCYVNDTSYYGGFDRPDLEAMLAFMETDYVGWADTFAPFIMGTPDQPTLAAELTHSFCQTNPAIARQFARVTFLSDNRQDVGQLRIPCLLVQCAEDLVAPPEVGEYLLAAIPDATLVTLPISGHCPQLSAPTETLNVLESYLPTNGSRLR</sequence>
<dbReference type="SUPFAM" id="SSF53474">
    <property type="entry name" value="alpha/beta-Hydrolases"/>
    <property type="match status" value="1"/>
</dbReference>
<proteinExistence type="inferred from homology"/>
<name>A0A8T9Q734_9BACT</name>
<dbReference type="Proteomes" id="UP000831796">
    <property type="component" value="Chromosome"/>
</dbReference>
<gene>
    <name evidence="3" type="ORF">MUN79_02870</name>
</gene>
<evidence type="ECO:0000259" key="2">
    <source>
        <dbReference type="Pfam" id="PF00561"/>
    </source>
</evidence>
<dbReference type="KEGG" id="hcu:MUN79_02870"/>
<dbReference type="Pfam" id="PF00561">
    <property type="entry name" value="Abhydrolase_1"/>
    <property type="match status" value="1"/>
</dbReference>
<keyword evidence="3" id="KW-0378">Hydrolase</keyword>
<comment type="similarity">
    <text evidence="1">Belongs to the AB hydrolase superfamily.</text>
</comment>
<evidence type="ECO:0000313" key="4">
    <source>
        <dbReference type="Proteomes" id="UP000831796"/>
    </source>
</evidence>
<dbReference type="RefSeq" id="WP_244676303.1">
    <property type="nucleotide sequence ID" value="NZ_CP095046.1"/>
</dbReference>
<dbReference type="PRINTS" id="PR00111">
    <property type="entry name" value="ABHYDROLASE"/>
</dbReference>
<keyword evidence="4" id="KW-1185">Reference proteome</keyword>
<feature type="domain" description="AB hydrolase-1" evidence="2">
    <location>
        <begin position="18"/>
        <end position="250"/>
    </location>
</feature>